<dbReference type="PANTHER" id="PTHR43384:SF6">
    <property type="entry name" value="SEPTUM SITE-DETERMINING PROTEIN MIND HOMOLOG, CHLOROPLASTIC"/>
    <property type="match status" value="1"/>
</dbReference>
<dbReference type="InterPro" id="IPR027417">
    <property type="entry name" value="P-loop_NTPase"/>
</dbReference>
<keyword evidence="1" id="KW-0547">Nucleotide-binding</keyword>
<evidence type="ECO:0000256" key="2">
    <source>
        <dbReference type="ARBA" id="ARBA00022840"/>
    </source>
</evidence>
<dbReference type="PANTHER" id="PTHR43384">
    <property type="entry name" value="SEPTUM SITE-DETERMINING PROTEIN MIND HOMOLOG, CHLOROPLASTIC-RELATED"/>
    <property type="match status" value="1"/>
</dbReference>
<keyword evidence="2" id="KW-0067">ATP-binding</keyword>
<gene>
    <name evidence="4" type="ORF">DSM109990_03458</name>
</gene>
<organism evidence="4 5">
    <name type="scientific">Sulfitobacter dubius</name>
    <dbReference type="NCBI Taxonomy" id="218673"/>
    <lineage>
        <taxon>Bacteria</taxon>
        <taxon>Pseudomonadati</taxon>
        <taxon>Pseudomonadota</taxon>
        <taxon>Alphaproteobacteria</taxon>
        <taxon>Rhodobacterales</taxon>
        <taxon>Roseobacteraceae</taxon>
        <taxon>Sulfitobacter</taxon>
    </lineage>
</organism>
<feature type="region of interest" description="Disordered" evidence="3">
    <location>
        <begin position="391"/>
        <end position="411"/>
    </location>
</feature>
<accession>A0ABY3ZRZ6</accession>
<sequence>MFQGKVKLNARFKRTQIEAFVESEDARDAAEKLVAQIGETASLTIHPGTAATAARLIGTAPLGDILIVELGAALGPAMDRIKELKEAGSRVIAVGHVNDIPTYQDVLDAGAQEYLPLPLGDRQLQISKLLGSVAPDTRTKAQSRCIAVCGVSGGLGASAIAENLAVAYLDAAGSTKAKGDLQNRVALLDADLEFGSIAADLDTDLTMGLLDALLVPERVDDTFLTSTMATPLDGLYLYSASVNDPSSTSEMEANLPSLLRRCRQSFPLTVVDLPRSLLAAQPELAEELDDIIFIFGPGFSSVRNCSRLVERVSKSSNPPRFSYLMSKRRRGAGLTPAEVKQALNISDLHELPESASDLARASLKGQPVRRISKKGPYSRAITRLMNDLEEPVNLGPKSKRKGLFGGKGHNK</sequence>
<dbReference type="InterPro" id="IPR050625">
    <property type="entry name" value="ParA/MinD_ATPase"/>
</dbReference>
<reference evidence="5" key="1">
    <citation type="journal article" date="2022" name="Microorganisms">
        <title>Beyond the ABCs#Discovery of Three New Plasmid Types in Rhodobacterales (RepQ, RepY, RepW).</title>
        <authorList>
            <person name="Freese H.M."/>
            <person name="Ringel V."/>
            <person name="Overmann J."/>
            <person name="Petersen J."/>
        </authorList>
    </citation>
    <scope>NUCLEOTIDE SEQUENCE [LARGE SCALE GENOMIC DNA]</scope>
    <source>
        <strain evidence="5">DSM 109990</strain>
        <plasmid evidence="5">pDSM109990_a</plasmid>
    </source>
</reference>
<keyword evidence="5" id="KW-1185">Reference proteome</keyword>
<evidence type="ECO:0000313" key="4">
    <source>
        <dbReference type="EMBL" id="UOA16574.1"/>
    </source>
</evidence>
<dbReference type="SUPFAM" id="SSF52540">
    <property type="entry name" value="P-loop containing nucleoside triphosphate hydrolases"/>
    <property type="match status" value="1"/>
</dbReference>
<dbReference type="Gene3D" id="3.40.50.300">
    <property type="entry name" value="P-loop containing nucleotide triphosphate hydrolases"/>
    <property type="match status" value="1"/>
</dbReference>
<protein>
    <recommendedName>
        <fullName evidence="6">Pilus assembly protein CpaE</fullName>
    </recommendedName>
</protein>
<dbReference type="EMBL" id="CP085145">
    <property type="protein sequence ID" value="UOA16574.1"/>
    <property type="molecule type" value="Genomic_DNA"/>
</dbReference>
<feature type="compositionally biased region" description="Basic residues" evidence="3">
    <location>
        <begin position="397"/>
        <end position="411"/>
    </location>
</feature>
<evidence type="ECO:0008006" key="6">
    <source>
        <dbReference type="Google" id="ProtNLM"/>
    </source>
</evidence>
<evidence type="ECO:0000256" key="1">
    <source>
        <dbReference type="ARBA" id="ARBA00022741"/>
    </source>
</evidence>
<keyword evidence="4" id="KW-0614">Plasmid</keyword>
<geneLocation type="plasmid" evidence="4 5">
    <name>pDSM109990_a</name>
</geneLocation>
<dbReference type="Proteomes" id="UP000831019">
    <property type="component" value="Plasmid pDSM109990_a"/>
</dbReference>
<evidence type="ECO:0000256" key="3">
    <source>
        <dbReference type="SAM" id="MobiDB-lite"/>
    </source>
</evidence>
<proteinExistence type="predicted"/>
<dbReference type="Gene3D" id="3.40.50.2300">
    <property type="match status" value="1"/>
</dbReference>
<evidence type="ECO:0000313" key="5">
    <source>
        <dbReference type="Proteomes" id="UP000831019"/>
    </source>
</evidence>
<dbReference type="RefSeq" id="WP_243263275.1">
    <property type="nucleotide sequence ID" value="NZ_CP085145.1"/>
</dbReference>
<name>A0ABY3ZRZ6_9RHOB</name>